<dbReference type="GO" id="GO:0071555">
    <property type="term" value="P:cell wall organization"/>
    <property type="evidence" value="ECO:0007669"/>
    <property type="project" value="InterPro"/>
</dbReference>
<dbReference type="EMBL" id="MOXD01000003">
    <property type="protein sequence ID" value="OMQ24552.1"/>
    <property type="molecule type" value="Genomic_DNA"/>
</dbReference>
<dbReference type="InterPro" id="IPR016147">
    <property type="entry name" value="Pili_assmbl_chaperone_N"/>
</dbReference>
<dbReference type="Gene3D" id="2.60.40.10">
    <property type="entry name" value="Immunoglobulins"/>
    <property type="match status" value="1"/>
</dbReference>
<dbReference type="AlphaFoldDB" id="A0A1S8CL19"/>
<dbReference type="PANTHER" id="PTHR30251">
    <property type="entry name" value="PILUS ASSEMBLY CHAPERONE"/>
    <property type="match status" value="1"/>
</dbReference>
<dbReference type="SUPFAM" id="SSF49354">
    <property type="entry name" value="PapD-like"/>
    <property type="match status" value="1"/>
</dbReference>
<name>A0A1S8CL19_9GAMM</name>
<dbReference type="RefSeq" id="WP_076941433.1">
    <property type="nucleotide sequence ID" value="NZ_MOXD01000003.1"/>
</dbReference>
<dbReference type="Proteomes" id="UP000216021">
    <property type="component" value="Unassembled WGS sequence"/>
</dbReference>
<dbReference type="NCBIfam" id="NF007392">
    <property type="entry name" value="PRK09918.1"/>
    <property type="match status" value="1"/>
</dbReference>
<dbReference type="OrthoDB" id="8585185at2"/>
<gene>
    <name evidence="2" type="ORF">BMI79_06925</name>
</gene>
<comment type="caution">
    <text evidence="2">The sequence shown here is derived from an EMBL/GenBank/DDBJ whole genome shotgun (WGS) entry which is preliminary data.</text>
</comment>
<feature type="domain" description="Pili assembly chaperone N-terminal" evidence="1">
    <location>
        <begin position="37"/>
        <end position="148"/>
    </location>
</feature>
<evidence type="ECO:0000259" key="1">
    <source>
        <dbReference type="Pfam" id="PF00345"/>
    </source>
</evidence>
<evidence type="ECO:0000313" key="3">
    <source>
        <dbReference type="Proteomes" id="UP000216021"/>
    </source>
</evidence>
<dbReference type="STRING" id="2034155.BMI79_06925"/>
<proteinExistence type="predicted"/>
<sequence>MSITSRKNAHPPLLLSILLGLGLLVSLLMVTPAQASFKLESTGIILNESEGRVSFNIQNTSSAPLLLVTKLIDLDGGNLSKQILISPPITRIDADQSQQVNFVLKKGAPLTHEVLLKASFEGVSQAVDNSAKMPIRQDIGFIVQPSSVAQTKTPWEDLKFSVEGQQLVITNPGKHVIRLAPQLTLLPGNKIVPLENYYLLAGETKRLAISGNPTSIILTPLSRYGFKLPEVTLPVSK</sequence>
<keyword evidence="3" id="KW-1185">Reference proteome</keyword>
<organism evidence="2 3">
    <name type="scientific">Serratia oryzae</name>
    <dbReference type="NCBI Taxonomy" id="2034155"/>
    <lineage>
        <taxon>Bacteria</taxon>
        <taxon>Pseudomonadati</taxon>
        <taxon>Pseudomonadota</taxon>
        <taxon>Gammaproteobacteria</taxon>
        <taxon>Enterobacterales</taxon>
        <taxon>Yersiniaceae</taxon>
        <taxon>Serratia</taxon>
    </lineage>
</organism>
<protein>
    <submittedName>
        <fullName evidence="2">Fimbrial protein</fullName>
    </submittedName>
</protein>
<dbReference type="Pfam" id="PF00345">
    <property type="entry name" value="PapD_N"/>
    <property type="match status" value="1"/>
</dbReference>
<accession>A0A1S8CL19</accession>
<dbReference type="GO" id="GO:0030288">
    <property type="term" value="C:outer membrane-bounded periplasmic space"/>
    <property type="evidence" value="ECO:0007669"/>
    <property type="project" value="InterPro"/>
</dbReference>
<reference evidence="2 3" key="1">
    <citation type="submission" date="2016-11" db="EMBL/GenBank/DDBJ databases">
        <title>Rahnella oryzae sp. nov., isolated from rice root.</title>
        <authorList>
            <person name="Zhang X.-X."/>
            <person name="Zhang J."/>
        </authorList>
    </citation>
    <scope>NUCLEOTIDE SEQUENCE [LARGE SCALE GENOMIC DNA]</scope>
    <source>
        <strain evidence="2 3">J11-6</strain>
    </source>
</reference>
<evidence type="ECO:0000313" key="2">
    <source>
        <dbReference type="EMBL" id="OMQ24552.1"/>
    </source>
</evidence>
<dbReference type="PANTHER" id="PTHR30251:SF3">
    <property type="entry name" value="FIMBRIAL CHAPARONE PROTEIN"/>
    <property type="match status" value="1"/>
</dbReference>
<dbReference type="InterPro" id="IPR050643">
    <property type="entry name" value="Periplasmic_pilus_chap"/>
</dbReference>
<dbReference type="InterPro" id="IPR008962">
    <property type="entry name" value="PapD-like_sf"/>
</dbReference>
<dbReference type="InterPro" id="IPR013783">
    <property type="entry name" value="Ig-like_fold"/>
</dbReference>